<dbReference type="HOGENOM" id="CLU_2175561_0_0_1"/>
<name>M1DL78_SOLTU</name>
<dbReference type="Proteomes" id="UP000011115">
    <property type="component" value="Unassembled WGS sequence"/>
</dbReference>
<dbReference type="PaxDb" id="4113-PGSC0003DMT400090805"/>
<dbReference type="InParanoid" id="M1DL78"/>
<dbReference type="EnsemblPlants" id="PGSC0003DMT400090805">
    <property type="protein sequence ID" value="PGSC0003DMT400090805"/>
    <property type="gene ID" value="PGSC0003DMG400040376"/>
</dbReference>
<evidence type="ECO:0000313" key="1">
    <source>
        <dbReference type="EnsemblPlants" id="PGSC0003DMT400090805"/>
    </source>
</evidence>
<proteinExistence type="predicted"/>
<reference evidence="1" key="2">
    <citation type="submission" date="2015-06" db="UniProtKB">
        <authorList>
            <consortium name="EnsemblPlants"/>
        </authorList>
    </citation>
    <scope>IDENTIFICATION</scope>
    <source>
        <strain evidence="1">DM1-3 516 R44</strain>
    </source>
</reference>
<keyword evidence="2" id="KW-1185">Reference proteome</keyword>
<dbReference type="Gramene" id="PGSC0003DMT400090805">
    <property type="protein sequence ID" value="PGSC0003DMT400090805"/>
    <property type="gene ID" value="PGSC0003DMG400040376"/>
</dbReference>
<sequence>MLRHLHGPLHGPWSRPLAVTVVMVLGQKLGLNALPPNCPSDFHGPLPGLWSRPLAVKVVVVMRQCLSKDMAHQRAYVRINVGENVEQEDPQVLADHLAEKVTHSKFQDVF</sequence>
<dbReference type="AlphaFoldDB" id="M1DL78"/>
<reference evidence="2" key="1">
    <citation type="journal article" date="2011" name="Nature">
        <title>Genome sequence and analysis of the tuber crop potato.</title>
        <authorList>
            <consortium name="The Potato Genome Sequencing Consortium"/>
        </authorList>
    </citation>
    <scope>NUCLEOTIDE SEQUENCE [LARGE SCALE GENOMIC DNA]</scope>
    <source>
        <strain evidence="2">cv. DM1-3 516 R44</strain>
    </source>
</reference>
<organism evidence="1 2">
    <name type="scientific">Solanum tuberosum</name>
    <name type="common">Potato</name>
    <dbReference type="NCBI Taxonomy" id="4113"/>
    <lineage>
        <taxon>Eukaryota</taxon>
        <taxon>Viridiplantae</taxon>
        <taxon>Streptophyta</taxon>
        <taxon>Embryophyta</taxon>
        <taxon>Tracheophyta</taxon>
        <taxon>Spermatophyta</taxon>
        <taxon>Magnoliopsida</taxon>
        <taxon>eudicotyledons</taxon>
        <taxon>Gunneridae</taxon>
        <taxon>Pentapetalae</taxon>
        <taxon>asterids</taxon>
        <taxon>lamiids</taxon>
        <taxon>Solanales</taxon>
        <taxon>Solanaceae</taxon>
        <taxon>Solanoideae</taxon>
        <taxon>Solaneae</taxon>
        <taxon>Solanum</taxon>
    </lineage>
</organism>
<protein>
    <submittedName>
        <fullName evidence="1">Uncharacterized protein</fullName>
    </submittedName>
</protein>
<accession>M1DL78</accession>
<evidence type="ECO:0000313" key="2">
    <source>
        <dbReference type="Proteomes" id="UP000011115"/>
    </source>
</evidence>